<name>A0AAP0C1P5_9ASPA</name>
<keyword evidence="3" id="KW-0723">Serine/threonine-protein kinase</keyword>
<evidence type="ECO:0000256" key="5">
    <source>
        <dbReference type="ARBA" id="ARBA00022741"/>
    </source>
</evidence>
<keyword evidence="4" id="KW-0808">Transferase</keyword>
<dbReference type="GO" id="GO:0005524">
    <property type="term" value="F:ATP binding"/>
    <property type="evidence" value="ECO:0007669"/>
    <property type="project" value="UniProtKB-KW"/>
</dbReference>
<evidence type="ECO:0000256" key="9">
    <source>
        <dbReference type="ARBA" id="ARBA00048679"/>
    </source>
</evidence>
<dbReference type="EMBL" id="JBBWWQ010000001">
    <property type="protein sequence ID" value="KAK8956782.1"/>
    <property type="molecule type" value="Genomic_DNA"/>
</dbReference>
<dbReference type="InterPro" id="IPR008271">
    <property type="entry name" value="Ser/Thr_kinase_AS"/>
</dbReference>
<dbReference type="InterPro" id="IPR000719">
    <property type="entry name" value="Prot_kinase_dom"/>
</dbReference>
<dbReference type="GO" id="GO:0004674">
    <property type="term" value="F:protein serine/threonine kinase activity"/>
    <property type="evidence" value="ECO:0007669"/>
    <property type="project" value="UniProtKB-KW"/>
</dbReference>
<dbReference type="CDD" id="cd05574">
    <property type="entry name" value="STKc_phototropin_like"/>
    <property type="match status" value="1"/>
</dbReference>
<dbReference type="Gene3D" id="1.10.510.10">
    <property type="entry name" value="Transferase(Phosphotransferase) domain 1"/>
    <property type="match status" value="1"/>
</dbReference>
<dbReference type="PROSITE" id="PS00108">
    <property type="entry name" value="PROTEIN_KINASE_ST"/>
    <property type="match status" value="1"/>
</dbReference>
<reference evidence="12 13" key="1">
    <citation type="journal article" date="2022" name="Nat. Plants">
        <title>Genomes of leafy and leafless Platanthera orchids illuminate the evolution of mycoheterotrophy.</title>
        <authorList>
            <person name="Li M.H."/>
            <person name="Liu K.W."/>
            <person name="Li Z."/>
            <person name="Lu H.C."/>
            <person name="Ye Q.L."/>
            <person name="Zhang D."/>
            <person name="Wang J.Y."/>
            <person name="Li Y.F."/>
            <person name="Zhong Z.M."/>
            <person name="Liu X."/>
            <person name="Yu X."/>
            <person name="Liu D.K."/>
            <person name="Tu X.D."/>
            <person name="Liu B."/>
            <person name="Hao Y."/>
            <person name="Liao X.Y."/>
            <person name="Jiang Y.T."/>
            <person name="Sun W.H."/>
            <person name="Chen J."/>
            <person name="Chen Y.Q."/>
            <person name="Ai Y."/>
            <person name="Zhai J.W."/>
            <person name="Wu S.S."/>
            <person name="Zhou Z."/>
            <person name="Hsiao Y.Y."/>
            <person name="Wu W.L."/>
            <person name="Chen Y.Y."/>
            <person name="Lin Y.F."/>
            <person name="Hsu J.L."/>
            <person name="Li C.Y."/>
            <person name="Wang Z.W."/>
            <person name="Zhao X."/>
            <person name="Zhong W.Y."/>
            <person name="Ma X.K."/>
            <person name="Ma L."/>
            <person name="Huang J."/>
            <person name="Chen G.Z."/>
            <person name="Huang M.Z."/>
            <person name="Huang L."/>
            <person name="Peng D.H."/>
            <person name="Luo Y.B."/>
            <person name="Zou S.Q."/>
            <person name="Chen S.P."/>
            <person name="Lan S."/>
            <person name="Tsai W.C."/>
            <person name="Van de Peer Y."/>
            <person name="Liu Z.J."/>
        </authorList>
    </citation>
    <scope>NUCLEOTIDE SEQUENCE [LARGE SCALE GENOMIC DNA]</scope>
    <source>
        <strain evidence="12">Lor287</strain>
    </source>
</reference>
<keyword evidence="13" id="KW-1185">Reference proteome</keyword>
<dbReference type="FunFam" id="1.10.510.10:FF:000277">
    <property type="entry name" value="protein kinase PINOID"/>
    <property type="match status" value="1"/>
</dbReference>
<proteinExistence type="inferred from homology"/>
<evidence type="ECO:0000313" key="12">
    <source>
        <dbReference type="EMBL" id="KAK8956782.1"/>
    </source>
</evidence>
<evidence type="ECO:0000256" key="2">
    <source>
        <dbReference type="ARBA" id="ARBA00012513"/>
    </source>
</evidence>
<feature type="domain" description="Protein kinase" evidence="11">
    <location>
        <begin position="82"/>
        <end position="395"/>
    </location>
</feature>
<keyword evidence="5" id="KW-0547">Nucleotide-binding</keyword>
<comment type="catalytic activity">
    <reaction evidence="8">
        <text>L-threonyl-[protein] + ATP = O-phospho-L-threonyl-[protein] + ADP + H(+)</text>
        <dbReference type="Rhea" id="RHEA:46608"/>
        <dbReference type="Rhea" id="RHEA-COMP:11060"/>
        <dbReference type="Rhea" id="RHEA-COMP:11605"/>
        <dbReference type="ChEBI" id="CHEBI:15378"/>
        <dbReference type="ChEBI" id="CHEBI:30013"/>
        <dbReference type="ChEBI" id="CHEBI:30616"/>
        <dbReference type="ChEBI" id="CHEBI:61977"/>
        <dbReference type="ChEBI" id="CHEBI:456216"/>
        <dbReference type="EC" id="2.7.11.1"/>
    </reaction>
</comment>
<dbReference type="AlphaFoldDB" id="A0AAP0C1P5"/>
<evidence type="ECO:0000313" key="13">
    <source>
        <dbReference type="Proteomes" id="UP001418222"/>
    </source>
</evidence>
<keyword evidence="7" id="KW-0067">ATP-binding</keyword>
<dbReference type="EC" id="2.7.11.1" evidence="2"/>
<comment type="catalytic activity">
    <reaction evidence="9">
        <text>L-seryl-[protein] + ATP = O-phospho-L-seryl-[protein] + ADP + H(+)</text>
        <dbReference type="Rhea" id="RHEA:17989"/>
        <dbReference type="Rhea" id="RHEA-COMP:9863"/>
        <dbReference type="Rhea" id="RHEA-COMP:11604"/>
        <dbReference type="ChEBI" id="CHEBI:15378"/>
        <dbReference type="ChEBI" id="CHEBI:29999"/>
        <dbReference type="ChEBI" id="CHEBI:30616"/>
        <dbReference type="ChEBI" id="CHEBI:83421"/>
        <dbReference type="ChEBI" id="CHEBI:456216"/>
        <dbReference type="EC" id="2.7.11.1"/>
    </reaction>
</comment>
<dbReference type="PANTHER" id="PTHR45637">
    <property type="entry name" value="FLIPPASE KINASE 1-RELATED"/>
    <property type="match status" value="1"/>
</dbReference>
<feature type="compositionally biased region" description="Acidic residues" evidence="10">
    <location>
        <begin position="1"/>
        <end position="12"/>
    </location>
</feature>
<organism evidence="12 13">
    <name type="scientific">Platanthera zijinensis</name>
    <dbReference type="NCBI Taxonomy" id="2320716"/>
    <lineage>
        <taxon>Eukaryota</taxon>
        <taxon>Viridiplantae</taxon>
        <taxon>Streptophyta</taxon>
        <taxon>Embryophyta</taxon>
        <taxon>Tracheophyta</taxon>
        <taxon>Spermatophyta</taxon>
        <taxon>Magnoliopsida</taxon>
        <taxon>Liliopsida</taxon>
        <taxon>Asparagales</taxon>
        <taxon>Orchidaceae</taxon>
        <taxon>Orchidoideae</taxon>
        <taxon>Orchideae</taxon>
        <taxon>Orchidinae</taxon>
        <taxon>Platanthera</taxon>
    </lineage>
</organism>
<dbReference type="SUPFAM" id="SSF56112">
    <property type="entry name" value="Protein kinase-like (PK-like)"/>
    <property type="match status" value="1"/>
</dbReference>
<evidence type="ECO:0000256" key="1">
    <source>
        <dbReference type="ARBA" id="ARBA00009903"/>
    </source>
</evidence>
<evidence type="ECO:0000256" key="6">
    <source>
        <dbReference type="ARBA" id="ARBA00022777"/>
    </source>
</evidence>
<sequence length="437" mass="47572">MIELSPDSDGEIGSDTLHSSQSSMSSGSCERCSSFSRLSFDTAAAAAQPPDDLSFKPHRSSDAAWADIRSRSGGPHLGPRDFKLLRRIGSGDIGNVYLCRLRHHNAGGDHSSFTYAMKIVDKQSLAKKNKLGRAETERRVLRILDHPFLPNLYADFDASPNFSCVVMEYCGGGDLHSLLHRQPGRRFSLPAARFYAAEVLLALEYLHMLGIVYRDLKPENILIRSDGHIMLSDFDLSLESFAAPAVEFVDVACPGGAGDNLFCLPNRLFRTKKAAGSRRFVAEPVEARSNSFVGTHEYVSPEVAGGGAHGSAVDWWAYGVFLYELVYGRTPFAGPTNEATLRNILKQPLAFPETASSGTDSTAVRDLIAGLLIRDPAARLGSRRGAADIKLHRFFRGLNLALLRSCKPPLVPAPGGPGLARSPSCKGLQKSARFDYF</sequence>
<dbReference type="Proteomes" id="UP001418222">
    <property type="component" value="Unassembled WGS sequence"/>
</dbReference>
<dbReference type="PROSITE" id="PS50011">
    <property type="entry name" value="PROTEIN_KINASE_DOM"/>
    <property type="match status" value="1"/>
</dbReference>
<dbReference type="SMART" id="SM00220">
    <property type="entry name" value="S_TKc"/>
    <property type="match status" value="1"/>
</dbReference>
<evidence type="ECO:0000256" key="10">
    <source>
        <dbReference type="SAM" id="MobiDB-lite"/>
    </source>
</evidence>
<feature type="region of interest" description="Disordered" evidence="10">
    <location>
        <begin position="1"/>
        <end position="32"/>
    </location>
</feature>
<evidence type="ECO:0000256" key="4">
    <source>
        <dbReference type="ARBA" id="ARBA00022679"/>
    </source>
</evidence>
<gene>
    <name evidence="12" type="primary">PID</name>
    <name evidence="12" type="ORF">KSP39_PZI000410</name>
</gene>
<protein>
    <recommendedName>
        <fullName evidence="2">non-specific serine/threonine protein kinase</fullName>
        <ecNumber evidence="2">2.7.11.1</ecNumber>
    </recommendedName>
</protein>
<evidence type="ECO:0000256" key="7">
    <source>
        <dbReference type="ARBA" id="ARBA00022840"/>
    </source>
</evidence>
<feature type="compositionally biased region" description="Low complexity" evidence="10">
    <location>
        <begin position="14"/>
        <end position="32"/>
    </location>
</feature>
<dbReference type="Pfam" id="PF00069">
    <property type="entry name" value="Pkinase"/>
    <property type="match status" value="2"/>
</dbReference>
<keyword evidence="6 12" id="KW-0418">Kinase</keyword>
<comment type="caution">
    <text evidence="12">The sequence shown here is derived from an EMBL/GenBank/DDBJ whole genome shotgun (WGS) entry which is preliminary data.</text>
</comment>
<dbReference type="Gene3D" id="3.30.200.20">
    <property type="entry name" value="Phosphorylase Kinase, domain 1"/>
    <property type="match status" value="1"/>
</dbReference>
<dbReference type="InterPro" id="IPR011009">
    <property type="entry name" value="Kinase-like_dom_sf"/>
</dbReference>
<comment type="similarity">
    <text evidence="1">Belongs to the protein kinase superfamily. AGC Ser/Thr protein kinase family.</text>
</comment>
<evidence type="ECO:0000259" key="11">
    <source>
        <dbReference type="PROSITE" id="PS50011"/>
    </source>
</evidence>
<accession>A0AAP0C1P5</accession>
<evidence type="ECO:0000256" key="8">
    <source>
        <dbReference type="ARBA" id="ARBA00047899"/>
    </source>
</evidence>
<evidence type="ECO:0000256" key="3">
    <source>
        <dbReference type="ARBA" id="ARBA00022527"/>
    </source>
</evidence>